<evidence type="ECO:0000313" key="2">
    <source>
        <dbReference type="Proteomes" id="UP000054498"/>
    </source>
</evidence>
<dbReference type="EMBL" id="KK103511">
    <property type="protein sequence ID" value="KIY95429.1"/>
    <property type="molecule type" value="Genomic_DNA"/>
</dbReference>
<dbReference type="KEGG" id="mng:MNEG_12534"/>
<organism evidence="1 2">
    <name type="scientific">Monoraphidium neglectum</name>
    <dbReference type="NCBI Taxonomy" id="145388"/>
    <lineage>
        <taxon>Eukaryota</taxon>
        <taxon>Viridiplantae</taxon>
        <taxon>Chlorophyta</taxon>
        <taxon>core chlorophytes</taxon>
        <taxon>Chlorophyceae</taxon>
        <taxon>CS clade</taxon>
        <taxon>Sphaeropleales</taxon>
        <taxon>Selenastraceae</taxon>
        <taxon>Monoraphidium</taxon>
    </lineage>
</organism>
<proteinExistence type="predicted"/>
<gene>
    <name evidence="1" type="ORF">MNEG_12534</name>
</gene>
<protein>
    <submittedName>
        <fullName evidence="1">Uncharacterized protein</fullName>
    </submittedName>
</protein>
<keyword evidence="2" id="KW-1185">Reference proteome</keyword>
<accession>A0A0D2LV05</accession>
<dbReference type="Proteomes" id="UP000054498">
    <property type="component" value="Unassembled WGS sequence"/>
</dbReference>
<dbReference type="AlphaFoldDB" id="A0A0D2LV05"/>
<sequence>MRESRLRNLMNWALAFMAPEEVIGHLNTLCWPFLPRAVLVSSIKFGVTGAPLPVVPGSGLPPRPGPGRA</sequence>
<evidence type="ECO:0000313" key="1">
    <source>
        <dbReference type="EMBL" id="KIY95429.1"/>
    </source>
</evidence>
<dbReference type="RefSeq" id="XP_013894449.1">
    <property type="nucleotide sequence ID" value="XM_014038995.1"/>
</dbReference>
<reference evidence="1 2" key="1">
    <citation type="journal article" date="2013" name="BMC Genomics">
        <title>Reconstruction of the lipid metabolism for the microalga Monoraphidium neglectum from its genome sequence reveals characteristics suitable for biofuel production.</title>
        <authorList>
            <person name="Bogen C."/>
            <person name="Al-Dilaimi A."/>
            <person name="Albersmeier A."/>
            <person name="Wichmann J."/>
            <person name="Grundmann M."/>
            <person name="Rupp O."/>
            <person name="Lauersen K.J."/>
            <person name="Blifernez-Klassen O."/>
            <person name="Kalinowski J."/>
            <person name="Goesmann A."/>
            <person name="Mussgnug J.H."/>
            <person name="Kruse O."/>
        </authorList>
    </citation>
    <scope>NUCLEOTIDE SEQUENCE [LARGE SCALE GENOMIC DNA]</scope>
    <source>
        <strain evidence="1 2">SAG 48.87</strain>
    </source>
</reference>
<name>A0A0D2LV05_9CHLO</name>
<dbReference type="GeneID" id="25729906"/>